<sequence length="123" mass="14408">MNEPSASERYRAITGQVDEAVRRMQKVDAERAKELSEVVRQAKARHEKAERQLEETEADLKESWREVGNLFYDERWFQMKPLPKPMLPADGLSMEQRTARIKAAQTALEELLRKRGGLIRRRD</sequence>
<feature type="coiled-coil region" evidence="1">
    <location>
        <begin position="32"/>
        <end position="66"/>
    </location>
</feature>
<dbReference type="AlphaFoldDB" id="A0A7W7C6T2"/>
<comment type="caution">
    <text evidence="2">The sequence shown here is derived from an EMBL/GenBank/DDBJ whole genome shotgun (WGS) entry which is preliminary data.</text>
</comment>
<dbReference type="EMBL" id="JACHMH010000001">
    <property type="protein sequence ID" value="MBB4675551.1"/>
    <property type="molecule type" value="Genomic_DNA"/>
</dbReference>
<protein>
    <submittedName>
        <fullName evidence="2">Multidrug efflux pump subunit AcrA (Membrane-fusion protein)</fullName>
    </submittedName>
</protein>
<accession>A0A7W7C6T2</accession>
<reference evidence="2 3" key="1">
    <citation type="submission" date="2020-08" db="EMBL/GenBank/DDBJ databases">
        <title>Sequencing the genomes of 1000 actinobacteria strains.</title>
        <authorList>
            <person name="Klenk H.-P."/>
        </authorList>
    </citation>
    <scope>NUCLEOTIDE SEQUENCE [LARGE SCALE GENOMIC DNA]</scope>
    <source>
        <strain evidence="2 3">DSM 44230</strain>
    </source>
</reference>
<evidence type="ECO:0000256" key="1">
    <source>
        <dbReference type="SAM" id="Coils"/>
    </source>
</evidence>
<proteinExistence type="predicted"/>
<name>A0A7W7C6T2_9PSEU</name>
<organism evidence="2 3">
    <name type="scientific">Crossiella cryophila</name>
    <dbReference type="NCBI Taxonomy" id="43355"/>
    <lineage>
        <taxon>Bacteria</taxon>
        <taxon>Bacillati</taxon>
        <taxon>Actinomycetota</taxon>
        <taxon>Actinomycetes</taxon>
        <taxon>Pseudonocardiales</taxon>
        <taxon>Pseudonocardiaceae</taxon>
        <taxon>Crossiella</taxon>
    </lineage>
</organism>
<evidence type="ECO:0000313" key="2">
    <source>
        <dbReference type="EMBL" id="MBB4675551.1"/>
    </source>
</evidence>
<gene>
    <name evidence="2" type="ORF">HNR67_001669</name>
</gene>
<dbReference type="Proteomes" id="UP000533598">
    <property type="component" value="Unassembled WGS sequence"/>
</dbReference>
<evidence type="ECO:0000313" key="3">
    <source>
        <dbReference type="Proteomes" id="UP000533598"/>
    </source>
</evidence>
<keyword evidence="3" id="KW-1185">Reference proteome</keyword>
<dbReference type="RefSeq" id="WP_185001509.1">
    <property type="nucleotide sequence ID" value="NZ_BAAAUI010000040.1"/>
</dbReference>
<keyword evidence="1" id="KW-0175">Coiled coil</keyword>